<dbReference type="CDD" id="cd05563">
    <property type="entry name" value="PTS_IIB_ascorbate"/>
    <property type="match status" value="1"/>
</dbReference>
<protein>
    <submittedName>
        <fullName evidence="3">PTS system, ascorbate-specific IIB component</fullName>
    </submittedName>
</protein>
<evidence type="ECO:0000313" key="3">
    <source>
        <dbReference type="EMBL" id="ATX71093.1"/>
    </source>
</evidence>
<sequence>MKIVAVCGHGLGSSFIVEMNIKKALEELNRKDIEVEHTNLGSFDPTTDVLAVVCGKDLEDSIEFDKKIVLLNLLDLVEVKNALAEFLKKENL</sequence>
<evidence type="ECO:0000259" key="2">
    <source>
        <dbReference type="PROSITE" id="PS51099"/>
    </source>
</evidence>
<keyword evidence="4" id="KW-1185">Reference proteome</keyword>
<dbReference type="InterPro" id="IPR003501">
    <property type="entry name" value="PTS_EIIB_2/3"/>
</dbReference>
<reference evidence="3 4" key="1">
    <citation type="submission" date="2017-11" db="EMBL/GenBank/DDBJ databases">
        <title>Complete genome sequence of Spiroplasma clarkii CN-5 (DSM 19994).</title>
        <authorList>
            <person name="Tsai Y.-M."/>
            <person name="Chang A."/>
            <person name="Lo W.-S."/>
            <person name="Kuo C.-H."/>
        </authorList>
    </citation>
    <scope>NUCLEOTIDE SEQUENCE [LARGE SCALE GENOMIC DNA]</scope>
    <source>
        <strain evidence="3 4">CN-5</strain>
    </source>
</reference>
<dbReference type="RefSeq" id="WP_100254632.1">
    <property type="nucleotide sequence ID" value="NZ_CP024870.1"/>
</dbReference>
<dbReference type="GO" id="GO:0009401">
    <property type="term" value="P:phosphoenolpyruvate-dependent sugar phosphotransferase system"/>
    <property type="evidence" value="ECO:0007669"/>
    <property type="project" value="InterPro"/>
</dbReference>
<dbReference type="Proteomes" id="UP000231179">
    <property type="component" value="Chromosome"/>
</dbReference>
<dbReference type="InterPro" id="IPR013011">
    <property type="entry name" value="PTS_EIIB_2"/>
</dbReference>
<accession>A0A2K8KHD0</accession>
<dbReference type="Gene3D" id="3.40.50.2300">
    <property type="match status" value="1"/>
</dbReference>
<dbReference type="SUPFAM" id="SSF52794">
    <property type="entry name" value="PTS system IIB component-like"/>
    <property type="match status" value="1"/>
</dbReference>
<dbReference type="GO" id="GO:0008982">
    <property type="term" value="F:protein-N(PI)-phosphohistidine-sugar phosphotransferase activity"/>
    <property type="evidence" value="ECO:0007669"/>
    <property type="project" value="InterPro"/>
</dbReference>
<keyword evidence="1" id="KW-0808">Transferase</keyword>
<organism evidence="3 4">
    <name type="scientific">Spiroplasma clarkii</name>
    <dbReference type="NCBI Taxonomy" id="2139"/>
    <lineage>
        <taxon>Bacteria</taxon>
        <taxon>Bacillati</taxon>
        <taxon>Mycoplasmatota</taxon>
        <taxon>Mollicutes</taxon>
        <taxon>Entomoplasmatales</taxon>
        <taxon>Spiroplasmataceae</taxon>
        <taxon>Spiroplasma</taxon>
    </lineage>
</organism>
<dbReference type="OrthoDB" id="6603449at2"/>
<dbReference type="Pfam" id="PF02302">
    <property type="entry name" value="PTS_IIB"/>
    <property type="match status" value="1"/>
</dbReference>
<dbReference type="InterPro" id="IPR036095">
    <property type="entry name" value="PTS_EIIB-like_sf"/>
</dbReference>
<evidence type="ECO:0000256" key="1">
    <source>
        <dbReference type="ARBA" id="ARBA00022679"/>
    </source>
</evidence>
<dbReference type="EMBL" id="CP024870">
    <property type="protein sequence ID" value="ATX71093.1"/>
    <property type="molecule type" value="Genomic_DNA"/>
</dbReference>
<dbReference type="AlphaFoldDB" id="A0A2K8KHD0"/>
<evidence type="ECO:0000313" key="4">
    <source>
        <dbReference type="Proteomes" id="UP000231179"/>
    </source>
</evidence>
<dbReference type="PROSITE" id="PS51099">
    <property type="entry name" value="PTS_EIIB_TYPE_2"/>
    <property type="match status" value="1"/>
</dbReference>
<gene>
    <name evidence="3" type="primary">sgaB</name>
    <name evidence="3" type="ORF">SCLAR_v1c07780</name>
</gene>
<feature type="domain" description="PTS EIIB type-2" evidence="2">
    <location>
        <begin position="1"/>
        <end position="91"/>
    </location>
</feature>
<proteinExistence type="predicted"/>
<name>A0A2K8KHD0_9MOLU</name>